<dbReference type="OrthoDB" id="437903at2759"/>
<sequence>MIDFSKPTMMYDVSLIVENKKFYSNRAILNIWSNVFEIMFKSNFKEKESSEVYLMYKTYDDIHELLRFIYPPNKRITLVNIKRMLELADEYQMNELTSRCRQFLLTQRGTLDILLLAQRFQFADVVNRCSDHLMYTLTSTIITNDIKIKEVNSEIMNTVLISRIKHLESVI</sequence>
<dbReference type="Gene3D" id="3.30.710.10">
    <property type="entry name" value="Potassium Channel Kv1.1, Chain A"/>
    <property type="match status" value="1"/>
</dbReference>
<dbReference type="InterPro" id="IPR000210">
    <property type="entry name" value="BTB/POZ_dom"/>
</dbReference>
<comment type="caution">
    <text evidence="2">The sequence shown here is derived from an EMBL/GenBank/DDBJ whole genome shotgun (WGS) entry which is preliminary data.</text>
</comment>
<accession>A0A814JDC9</accession>
<protein>
    <recommendedName>
        <fullName evidence="1">BTB domain-containing protein</fullName>
    </recommendedName>
</protein>
<gene>
    <name evidence="2" type="ORF">OXX778_LOCUS18018</name>
</gene>
<evidence type="ECO:0000259" key="1">
    <source>
        <dbReference type="PROSITE" id="PS50097"/>
    </source>
</evidence>
<name>A0A814JDC9_9BILA</name>
<dbReference type="PANTHER" id="PTHR22744:SF17">
    <property type="entry name" value="BTB DOMAIN-CONTAINING PROTEIN"/>
    <property type="match status" value="1"/>
</dbReference>
<dbReference type="InterPro" id="IPR011333">
    <property type="entry name" value="SKP1/BTB/POZ_sf"/>
</dbReference>
<dbReference type="PROSITE" id="PS50097">
    <property type="entry name" value="BTB"/>
    <property type="match status" value="1"/>
</dbReference>
<dbReference type="CDD" id="cd18186">
    <property type="entry name" value="BTB_POZ_ZBTB_KLHL-like"/>
    <property type="match status" value="1"/>
</dbReference>
<dbReference type="AlphaFoldDB" id="A0A814JDC9"/>
<dbReference type="PANTHER" id="PTHR22744">
    <property type="entry name" value="HELIX LOOP HELIX PROTEIN 21-RELATED"/>
    <property type="match status" value="1"/>
</dbReference>
<dbReference type="SUPFAM" id="SSF54695">
    <property type="entry name" value="POZ domain"/>
    <property type="match status" value="1"/>
</dbReference>
<dbReference type="Proteomes" id="UP000663879">
    <property type="component" value="Unassembled WGS sequence"/>
</dbReference>
<dbReference type="Pfam" id="PF00651">
    <property type="entry name" value="BTB"/>
    <property type="match status" value="1"/>
</dbReference>
<evidence type="ECO:0000313" key="3">
    <source>
        <dbReference type="Proteomes" id="UP000663879"/>
    </source>
</evidence>
<feature type="domain" description="BTB" evidence="1">
    <location>
        <begin position="11"/>
        <end position="78"/>
    </location>
</feature>
<dbReference type="SMART" id="SM00225">
    <property type="entry name" value="BTB"/>
    <property type="match status" value="1"/>
</dbReference>
<proteinExistence type="predicted"/>
<dbReference type="EMBL" id="CAJNOC010004808">
    <property type="protein sequence ID" value="CAF1034088.1"/>
    <property type="molecule type" value="Genomic_DNA"/>
</dbReference>
<keyword evidence="3" id="KW-1185">Reference proteome</keyword>
<organism evidence="2 3">
    <name type="scientific">Brachionus calyciflorus</name>
    <dbReference type="NCBI Taxonomy" id="104777"/>
    <lineage>
        <taxon>Eukaryota</taxon>
        <taxon>Metazoa</taxon>
        <taxon>Spiralia</taxon>
        <taxon>Gnathifera</taxon>
        <taxon>Rotifera</taxon>
        <taxon>Eurotatoria</taxon>
        <taxon>Monogononta</taxon>
        <taxon>Pseudotrocha</taxon>
        <taxon>Ploima</taxon>
        <taxon>Brachionidae</taxon>
        <taxon>Brachionus</taxon>
    </lineage>
</organism>
<evidence type="ECO:0000313" key="2">
    <source>
        <dbReference type="EMBL" id="CAF1034088.1"/>
    </source>
</evidence>
<reference evidence="2" key="1">
    <citation type="submission" date="2021-02" db="EMBL/GenBank/DDBJ databases">
        <authorList>
            <person name="Nowell W R."/>
        </authorList>
    </citation>
    <scope>NUCLEOTIDE SEQUENCE</scope>
    <source>
        <strain evidence="2">Ploen Becks lab</strain>
    </source>
</reference>